<reference evidence="3 4" key="1">
    <citation type="submission" date="2016-10" db="EMBL/GenBank/DDBJ databases">
        <title>Genome sequence of a sulfur-reducing bacterium Desulfurobacterium indicum K6013.</title>
        <authorList>
            <person name="Cao J."/>
            <person name="Shao Z."/>
            <person name="Alain K."/>
            <person name="Jebbar M."/>
        </authorList>
    </citation>
    <scope>NUCLEOTIDE SEQUENCE [LARGE SCALE GENOMIC DNA]</scope>
    <source>
        <strain evidence="3 4">K6013</strain>
    </source>
</reference>
<evidence type="ECO:0000313" key="3">
    <source>
        <dbReference type="EMBL" id="OMH41233.1"/>
    </source>
</evidence>
<dbReference type="InterPro" id="IPR011990">
    <property type="entry name" value="TPR-like_helical_dom_sf"/>
</dbReference>
<comment type="caution">
    <text evidence="3">The sequence shown here is derived from an EMBL/GenBank/DDBJ whole genome shotgun (WGS) entry which is preliminary data.</text>
</comment>
<dbReference type="Pfam" id="PF18073">
    <property type="entry name" value="Zn_ribbon_LapB"/>
    <property type="match status" value="1"/>
</dbReference>
<dbReference type="Gene3D" id="1.25.40.10">
    <property type="entry name" value="Tetratricopeptide repeat domain"/>
    <property type="match status" value="1"/>
</dbReference>
<protein>
    <recommendedName>
        <fullName evidence="2">LapB rubredoxin metal binding domain-containing protein</fullName>
    </recommendedName>
</protein>
<evidence type="ECO:0000313" key="4">
    <source>
        <dbReference type="Proteomes" id="UP000187408"/>
    </source>
</evidence>
<dbReference type="EMBL" id="MOEN01000002">
    <property type="protein sequence ID" value="OMH41233.1"/>
    <property type="molecule type" value="Genomic_DNA"/>
</dbReference>
<dbReference type="OrthoDB" id="507476at2"/>
<sequence>MINPFSWLGKKGKRIDRRVESFLKNLSINRIDTLKELPDLDIDKPFNAYVTLAILLREKGEFHKAIKLLENLLSGELSVDDEKLVILNLAITYKLAGFVDRAEQIIREGIERFPAEGYFYYELAKLKQMYNDWEEAVKNFEIANGLNGIFQEELFYTKLFYINKLLDSGKIDKAFKVMKTLKNILLVPFFYYTLARIYFEIGDSDRAYRNVVTGMRLSEKQSDMFLKLLEKYQSLDVEELERLIDKVGLIYPVALRYVELLSGRGDDEKALEVINKVAEKYPLKAEVKEHQLRLMWKLGKRKQVVDVIVSSLERLKKERKKYVCENCGYKTDTFDWCCPKCKSWETLRLDID</sequence>
<proteinExistence type="predicted"/>
<dbReference type="SUPFAM" id="SSF48452">
    <property type="entry name" value="TPR-like"/>
    <property type="match status" value="1"/>
</dbReference>
<evidence type="ECO:0000256" key="1">
    <source>
        <dbReference type="ARBA" id="ARBA00022723"/>
    </source>
</evidence>
<dbReference type="RefSeq" id="WP_076712205.1">
    <property type="nucleotide sequence ID" value="NZ_MOEN01000002.1"/>
</dbReference>
<accession>A0A1R1MN96</accession>
<organism evidence="3 4">
    <name type="scientific">Desulfurobacterium indicum</name>
    <dbReference type="NCBI Taxonomy" id="1914305"/>
    <lineage>
        <taxon>Bacteria</taxon>
        <taxon>Pseudomonadati</taxon>
        <taxon>Aquificota</taxon>
        <taxon>Aquificia</taxon>
        <taxon>Desulfurobacteriales</taxon>
        <taxon>Desulfurobacteriaceae</taxon>
        <taxon>Desulfurobacterium</taxon>
    </lineage>
</organism>
<dbReference type="GO" id="GO:0046872">
    <property type="term" value="F:metal ion binding"/>
    <property type="evidence" value="ECO:0007669"/>
    <property type="project" value="UniProtKB-KW"/>
</dbReference>
<gene>
    <name evidence="3" type="ORF">BLW93_00760</name>
</gene>
<keyword evidence="4" id="KW-1185">Reference proteome</keyword>
<dbReference type="STRING" id="1914305.BLW93_00760"/>
<dbReference type="InterPro" id="IPR041166">
    <property type="entry name" value="Rubredoxin_2"/>
</dbReference>
<feature type="domain" description="LapB rubredoxin metal binding" evidence="2">
    <location>
        <begin position="322"/>
        <end position="348"/>
    </location>
</feature>
<keyword evidence="1" id="KW-0479">Metal-binding</keyword>
<dbReference type="Proteomes" id="UP000187408">
    <property type="component" value="Unassembled WGS sequence"/>
</dbReference>
<dbReference type="AlphaFoldDB" id="A0A1R1MN96"/>
<name>A0A1R1MN96_9BACT</name>
<evidence type="ECO:0000259" key="2">
    <source>
        <dbReference type="Pfam" id="PF18073"/>
    </source>
</evidence>